<dbReference type="Proteomes" id="UP001189624">
    <property type="component" value="Chromosome 6"/>
</dbReference>
<accession>A0AA86VRT9</accession>
<evidence type="ECO:0000256" key="4">
    <source>
        <dbReference type="SAM" id="MobiDB-lite"/>
    </source>
</evidence>
<keyword evidence="7" id="KW-1185">Reference proteome</keyword>
<gene>
    <name evidence="6" type="ORF">AYBTSS11_LOCUS18591</name>
</gene>
<evidence type="ECO:0000313" key="7">
    <source>
        <dbReference type="Proteomes" id="UP001189624"/>
    </source>
</evidence>
<proteinExistence type="inferred from homology"/>
<dbReference type="PANTHER" id="PTHR23346:SF7">
    <property type="entry name" value="STALLED RIBOSOME SENSOR GCN1"/>
    <property type="match status" value="1"/>
</dbReference>
<dbReference type="GO" id="GO:0019887">
    <property type="term" value="F:protein kinase regulator activity"/>
    <property type="evidence" value="ECO:0007669"/>
    <property type="project" value="TreeGrafter"/>
</dbReference>
<dbReference type="InterPro" id="IPR056810">
    <property type="entry name" value="GNC1-like_N"/>
</dbReference>
<dbReference type="FunFam" id="1.25.10.10:FF:000162">
    <property type="entry name" value="GCN1, eIF2 alpha kinase activator homolog"/>
    <property type="match status" value="1"/>
</dbReference>
<dbReference type="PROSITE" id="PS50077">
    <property type="entry name" value="HEAT_REPEAT"/>
    <property type="match status" value="1"/>
</dbReference>
<dbReference type="Pfam" id="PF24987">
    <property type="entry name" value="HEAT_EF3_N"/>
    <property type="match status" value="2"/>
</dbReference>
<sequence length="2757" mass="302563">MAESLQSLVSLSELVTTSSTNQRIRIFRREIPAFLSSSNSEMSTELASLLTDIVFRTVAIYDDLRSRKAVDEVIVTELGGAVFMKTFAGALVLNMEKQSKSQSHVGCYRLLYWSCLLLSKSQFAAVSKNALCRVAAAQASLLSLVLKRSFRERSACRKKFFHLFSQSPNIYKFYMEELRNGRIPFKDCPELLMLLLEFSSQSPSLVGEFKPAFLDIYVSAILSAKEKPGKCLTEAFCPLYLQMSHEDFQNIVVPSSVKMLKRNPEIVLESVGILLKSVNLDLSKYASEILSVVLAQVRHADEGRRDGALSIVRSLSQKSSNPDALDTMFNAIKGVIKGSEGRLAFPYQRVGLVKAIQELSNAPDGKYLISLSRTICDFLLSYYKDDGNEDVKIVILSAIASWAVRSTDIIQENLVSFLVSGLKEKETLRKSFLRGLHAISKNEDAMLKMLPLFGPLVQLVKTGYTKAVQRLDGLYALLLVAKIAAVDIKAEETLVKEKIWALISQNEPSVASKLSIEDSMACVDLLEVLFVEHLQRTLSNFSVRLMLQLMIFFICHPRWDIRRMAYNVARKIISSAPQITEDLFLEFLKYLTLIEEKLLALQIRFGPTISLVFLLSRVSLVLLLEEQVVKLGSSVHNISIILFDTDISLDPQVPFVPSVEVLVKALLIMSPAALKHASDSFSRILAPYRLCKCLQAHGFVVIDIISANVGNFLQWAQSHSAVSTTEGYYLSLKTTVCRRLLLPTATHHRLWAIIFLGDFRDRQVALLCEYSSCTGLSVMECHRDTSVALTRASWILLGPMGLKSANPLEQQAAILSLSNLMSIIPGDTYIEFEKYLLNLPERFAHDTLSENDIQIFHTPEGMLSTEQGVYVAESVSAKNTKQAKGRFRMYDDEDGVDRTRSNHSVKRDQPSREAAGVGKKDPGKGTKKAGKYKGRTAKEEARELLLKEEASVRDRVDQIQKNLSLMLRTLGDMAIANSVFAHSRLPSMVKFVEPLMRSPIVSDEAFETMVKLARCTAPPLCDWALDISTALRLIVTDEVHLLLDIVPSVAEEEVNERPLNGLFERILDGLSVSCKSGALPVDSFSFVFPIIERILLCSKKTKFHDDVLRIFYLHLDPHLPLPRIQMLSVLYHVLGVVPAYQASIGPALNELSLGLQPVEVASALYGVYAKDVHVRMACLNAVKCIPAVANRSLPENIEVATSIWIALHDPEKSVAQVAEDIWDHYGFDFGTDFSGLYKALSHINYNVRVAAAEALAAALDEHPDSIQESLSTLFSLYIRDMCVGDGSVDAGWLGRQGIALALHSAADVLRTKDLPVVMTFLISRALADPNADVRGRMINAGILIIDKNGKDNVSLLFPIFENYLNKTAPDEEKYDLVREGVVIFTGALAKHLSKDDPKVHAVVEKLLDVLNTPSEAVQRAVSACLSPLMQSKQDDAAALINRLLDQMMKSEKYGERRGAAFGLAGLVKGFGISCLKKYRIVITLQESLADRNSAKSREGALLAFECLCETLGRIFEPYVIQMLPLLLVSFSDQVVAVREAAECAARAMMSQLSAQGVKLVLPSLLKGLEDKAWRTKQSSVQLLGAMAYCAPQQLSQCLPKIVPKLTEVLTDTHPKVQSAGQMALQQVGSVIKNPEISALVPTLLKGLSDPNEHTKYSLDILLQTTFVNSIDAPSLALLVPIVHRGLRERSADTKKRAAQIVGNMCSLVTEPKDMIPYIGLLLPEVKKVISWIVALTSAALALFSSHFIHILQEQVLVDPIPEVRSVAARAIGSLIGGMGEENFPDLVPWLFDTLKSDNSNVERSGAAQGLSEVLAALGIGYFEHVLPDIIRNCSHQKASVRDGYLTLFKYLPRSLGVQFQNYLPQVLPAILDGLADENESVRDAALGAGHVLVEHYATTSLPLLLPAVEDGIFNDSWRIRQSSVELLGDLLFKVAGTSGKALLEGGSDDEGSSTEAHGRAIIEVLGRDKRNEVLAALYMVRADVSLSVRQAALHVWKTIVANTPKTLREIMPVLMDTLITSLASPSSERRQVAGRSLGELVRKLGERVLPLIIPILSQGLSDPDSSRRQGVCVGLSEVMASAGKSQLLTFMNELIPTIRTALCDSVSEVRESAGLAFSTLYKSAGMLSIDEIVPTLLHALEDDETSDTALDGLKQILSVRTSAVLPHILPKLVHPPLSAFNAHALGALAEVAGPGLDFHLGTVLPPLLSAMGDTDKEVQTFAKKAAETVVSVIDEEGIEPLISELVKAVNDSQAAVRRSSSYLIGYFFKNSKLYLDDEAPNMISTLIILLSDPDSSTVSAAWEALSRVISSVAKEVLPSYIKLVRDAVSTSRDKERRKKKGGPILIPGFCLPKALQPILPIFLQGLISGSAELREQAALGLGELIEVTSEQSLKEFVIPITGPLIRIIGDRFPWQVKSAILSTLTSMIKKGGISLKPFLPQLQTTFVKCLQDSTRTVRSSAALALGKLSGLSTRVDPLVNDLLSSLQGSDGGVREAILTALKGVLKHAGNNVSSAVRDRFYSVLKDLIHHDDDRVRIYASSILGILTQYLEDFQLTELIQELSSLANLSNWPPRHGSVLTMSSIFRYNPAIICSSSLFPTIVDCLRDTLKDEKFPLRETSTKALGRLLLYRAQIDPSDTLLYKDVVSLLVSSTRDDSSEVRRRALSSIKAVAKANPSAILSQGTIVGPALAECLKDANTPVRLAAERCALHAFQLTKGSENVQAAQKYITGLDARRLSKLPEYSDDSDDSDEETSSS</sequence>
<dbReference type="PANTHER" id="PTHR23346">
    <property type="entry name" value="TRANSLATIONAL ACTIVATOR GCN1-RELATED"/>
    <property type="match status" value="1"/>
</dbReference>
<name>A0AA86VRT9_9FABA</name>
<evidence type="ECO:0000313" key="6">
    <source>
        <dbReference type="EMBL" id="CAJ1961186.1"/>
    </source>
</evidence>
<organism evidence="6 7">
    <name type="scientific">Sphenostylis stenocarpa</name>
    <dbReference type="NCBI Taxonomy" id="92480"/>
    <lineage>
        <taxon>Eukaryota</taxon>
        <taxon>Viridiplantae</taxon>
        <taxon>Streptophyta</taxon>
        <taxon>Embryophyta</taxon>
        <taxon>Tracheophyta</taxon>
        <taxon>Spermatophyta</taxon>
        <taxon>Magnoliopsida</taxon>
        <taxon>eudicotyledons</taxon>
        <taxon>Gunneridae</taxon>
        <taxon>Pentapetalae</taxon>
        <taxon>rosids</taxon>
        <taxon>fabids</taxon>
        <taxon>Fabales</taxon>
        <taxon>Fabaceae</taxon>
        <taxon>Papilionoideae</taxon>
        <taxon>50 kb inversion clade</taxon>
        <taxon>NPAAA clade</taxon>
        <taxon>indigoferoid/millettioid clade</taxon>
        <taxon>Phaseoleae</taxon>
        <taxon>Sphenostylis</taxon>
    </lineage>
</organism>
<feature type="region of interest" description="Disordered" evidence="4">
    <location>
        <begin position="889"/>
        <end position="935"/>
    </location>
</feature>
<comment type="similarity">
    <text evidence="1">Belongs to the GCN1 family.</text>
</comment>
<evidence type="ECO:0000256" key="3">
    <source>
        <dbReference type="PROSITE-ProRule" id="PRU00103"/>
    </source>
</evidence>
<dbReference type="SUPFAM" id="SSF48371">
    <property type="entry name" value="ARM repeat"/>
    <property type="match status" value="4"/>
</dbReference>
<dbReference type="Gramene" id="rna-AYBTSS11_LOCUS18591">
    <property type="protein sequence ID" value="CAJ1961186.1"/>
    <property type="gene ID" value="gene-AYBTSS11_LOCUS18591"/>
</dbReference>
<feature type="repeat" description="HEAT" evidence="3">
    <location>
        <begin position="2203"/>
        <end position="2241"/>
    </location>
</feature>
<reference evidence="6" key="1">
    <citation type="submission" date="2023-10" db="EMBL/GenBank/DDBJ databases">
        <authorList>
            <person name="Domelevo Entfellner J.-B."/>
        </authorList>
    </citation>
    <scope>NUCLEOTIDE SEQUENCE</scope>
</reference>
<dbReference type="Pfam" id="PF23271">
    <property type="entry name" value="HEAT_GCN1"/>
    <property type="match status" value="1"/>
</dbReference>
<dbReference type="Pfam" id="PF25786">
    <property type="entry name" value="HEAT_GCN1_C"/>
    <property type="match status" value="1"/>
</dbReference>
<dbReference type="InterPro" id="IPR057546">
    <property type="entry name" value="HEAT_GCN1"/>
</dbReference>
<feature type="domain" description="TOG" evidence="5">
    <location>
        <begin position="2039"/>
        <end position="2262"/>
    </location>
</feature>
<dbReference type="EMBL" id="OY731403">
    <property type="protein sequence ID" value="CAJ1961186.1"/>
    <property type="molecule type" value="Genomic_DNA"/>
</dbReference>
<feature type="compositionally biased region" description="Basic and acidic residues" evidence="4">
    <location>
        <begin position="896"/>
        <end position="911"/>
    </location>
</feature>
<dbReference type="GO" id="GO:0034198">
    <property type="term" value="P:cellular response to amino acid starvation"/>
    <property type="evidence" value="ECO:0007669"/>
    <property type="project" value="TreeGrafter"/>
</dbReference>
<dbReference type="FunFam" id="1.25.10.10:FF:000090">
    <property type="entry name" value="eIF-2-alpha kinase activator GCN1"/>
    <property type="match status" value="1"/>
</dbReference>
<protein>
    <recommendedName>
        <fullName evidence="5">TOG domain-containing protein</fullName>
    </recommendedName>
</protein>
<dbReference type="Pfam" id="PF24984">
    <property type="entry name" value="HEAT_EF3_GNC1"/>
    <property type="match status" value="1"/>
</dbReference>
<evidence type="ECO:0000256" key="2">
    <source>
        <dbReference type="ARBA" id="ARBA00022737"/>
    </source>
</evidence>
<dbReference type="SMART" id="SM01349">
    <property type="entry name" value="TOG"/>
    <property type="match status" value="2"/>
</dbReference>
<keyword evidence="2" id="KW-0677">Repeat</keyword>
<evidence type="ECO:0000259" key="5">
    <source>
        <dbReference type="SMART" id="SM01349"/>
    </source>
</evidence>
<dbReference type="InterPro" id="IPR016024">
    <property type="entry name" value="ARM-type_fold"/>
</dbReference>
<dbReference type="GO" id="GO:0005829">
    <property type="term" value="C:cytosol"/>
    <property type="evidence" value="ECO:0007669"/>
    <property type="project" value="TreeGrafter"/>
</dbReference>
<dbReference type="InterPro" id="IPR021133">
    <property type="entry name" value="HEAT_type_2"/>
</dbReference>
<dbReference type="GO" id="GO:0006417">
    <property type="term" value="P:regulation of translation"/>
    <property type="evidence" value="ECO:0007669"/>
    <property type="project" value="TreeGrafter"/>
</dbReference>
<dbReference type="Gene3D" id="1.25.10.10">
    <property type="entry name" value="Leucine-rich Repeat Variant"/>
    <property type="match status" value="7"/>
</dbReference>
<feature type="domain" description="TOG" evidence="5">
    <location>
        <begin position="1429"/>
        <end position="1660"/>
    </location>
</feature>
<dbReference type="InterPro" id="IPR034085">
    <property type="entry name" value="TOG"/>
</dbReference>
<dbReference type="Pfam" id="PF24993">
    <property type="entry name" value="GNC1_N"/>
    <property type="match status" value="1"/>
</dbReference>
<dbReference type="Pfam" id="PF13513">
    <property type="entry name" value="HEAT_EZ"/>
    <property type="match status" value="1"/>
</dbReference>
<feature type="compositionally biased region" description="Basic residues" evidence="4">
    <location>
        <begin position="925"/>
        <end position="935"/>
    </location>
</feature>
<dbReference type="InterPro" id="IPR011989">
    <property type="entry name" value="ARM-like"/>
</dbReference>
<evidence type="ECO:0000256" key="1">
    <source>
        <dbReference type="ARBA" id="ARBA00007366"/>
    </source>
</evidence>